<dbReference type="PANTHER" id="PTHR23028:SF134">
    <property type="entry name" value="PUTATIVE (AFU_ORTHOLOGUE AFUA_4G08520)-RELATED"/>
    <property type="match status" value="1"/>
</dbReference>
<protein>
    <recommendedName>
        <fullName evidence="2">Acyltransferase 3 domain-containing protein</fullName>
    </recommendedName>
</protein>
<accession>N9JQA9</accession>
<gene>
    <name evidence="3" type="ORF">F913_01072</name>
</gene>
<feature type="transmembrane region" description="Helical" evidence="1">
    <location>
        <begin position="332"/>
        <end position="359"/>
    </location>
</feature>
<feature type="transmembrane region" description="Helical" evidence="1">
    <location>
        <begin position="307"/>
        <end position="326"/>
    </location>
</feature>
<evidence type="ECO:0000313" key="4">
    <source>
        <dbReference type="Proteomes" id="UP000013021"/>
    </source>
</evidence>
<comment type="caution">
    <text evidence="3">The sequence shown here is derived from an EMBL/GenBank/DDBJ whole genome shotgun (WGS) entry which is preliminary data.</text>
</comment>
<evidence type="ECO:0000256" key="1">
    <source>
        <dbReference type="SAM" id="Phobius"/>
    </source>
</evidence>
<dbReference type="AlphaFoldDB" id="N9JQA9"/>
<reference evidence="3 4" key="1">
    <citation type="submission" date="2013-02" db="EMBL/GenBank/DDBJ databases">
        <title>The Genome Sequence of Acinetobacter baumannii NIPH 80.</title>
        <authorList>
            <consortium name="The Broad Institute Genome Sequencing Platform"/>
            <consortium name="The Broad Institute Genome Sequencing Center for Infectious Disease"/>
            <person name="Cerqueira G."/>
            <person name="Feldgarden M."/>
            <person name="Courvalin P."/>
            <person name="Perichon B."/>
            <person name="Grillot-Courvalin C."/>
            <person name="Clermont D."/>
            <person name="Rocha E."/>
            <person name="Yoon E.-J."/>
            <person name="Nemec A."/>
            <person name="Walker B."/>
            <person name="Young S.K."/>
            <person name="Zeng Q."/>
            <person name="Gargeya S."/>
            <person name="Fitzgerald M."/>
            <person name="Haas B."/>
            <person name="Abouelleil A."/>
            <person name="Alvarado L."/>
            <person name="Arachchi H.M."/>
            <person name="Berlin A.M."/>
            <person name="Chapman S.B."/>
            <person name="Dewar J."/>
            <person name="Goldberg J."/>
            <person name="Griggs A."/>
            <person name="Gujja S."/>
            <person name="Hansen M."/>
            <person name="Howarth C."/>
            <person name="Imamovic A."/>
            <person name="Larimer J."/>
            <person name="McCowan C."/>
            <person name="Murphy C."/>
            <person name="Neiman D."/>
            <person name="Pearson M."/>
            <person name="Priest M."/>
            <person name="Roberts A."/>
            <person name="Saif S."/>
            <person name="Shea T."/>
            <person name="Sisk P."/>
            <person name="Sykes S."/>
            <person name="Wortman J."/>
            <person name="Nusbaum C."/>
            <person name="Birren B."/>
        </authorList>
    </citation>
    <scope>NUCLEOTIDE SEQUENCE [LARGE SCALE GENOMIC DNA]</scope>
    <source>
        <strain evidence="3 4">NIPH 80</strain>
    </source>
</reference>
<evidence type="ECO:0000259" key="2">
    <source>
        <dbReference type="Pfam" id="PF01757"/>
    </source>
</evidence>
<evidence type="ECO:0000313" key="3">
    <source>
        <dbReference type="EMBL" id="ENW73913.1"/>
    </source>
</evidence>
<feature type="transmembrane region" description="Helical" evidence="1">
    <location>
        <begin position="12"/>
        <end position="35"/>
    </location>
</feature>
<feature type="transmembrane region" description="Helical" evidence="1">
    <location>
        <begin position="192"/>
        <end position="218"/>
    </location>
</feature>
<dbReference type="InterPro" id="IPR050879">
    <property type="entry name" value="Acyltransferase_3"/>
</dbReference>
<feature type="transmembrane region" description="Helical" evidence="1">
    <location>
        <begin position="268"/>
        <end position="286"/>
    </location>
</feature>
<dbReference type="PATRIC" id="fig|1217629.3.peg.1028"/>
<feature type="transmembrane region" description="Helical" evidence="1">
    <location>
        <begin position="230"/>
        <end position="248"/>
    </location>
</feature>
<feature type="domain" description="Acyltransferase 3" evidence="2">
    <location>
        <begin position="8"/>
        <end position="356"/>
    </location>
</feature>
<feature type="transmembrane region" description="Helical" evidence="1">
    <location>
        <begin position="55"/>
        <end position="81"/>
    </location>
</feature>
<dbReference type="Pfam" id="PF01757">
    <property type="entry name" value="Acyl_transf_3"/>
    <property type="match status" value="1"/>
</dbReference>
<keyword evidence="1" id="KW-1133">Transmembrane helix</keyword>
<dbReference type="InterPro" id="IPR002656">
    <property type="entry name" value="Acyl_transf_3_dom"/>
</dbReference>
<dbReference type="EMBL" id="APRE01000025">
    <property type="protein sequence ID" value="ENW73913.1"/>
    <property type="molecule type" value="Genomic_DNA"/>
</dbReference>
<dbReference type="RefSeq" id="WP_005137996.1">
    <property type="nucleotide sequence ID" value="NZ_KB849947.1"/>
</dbReference>
<keyword evidence="1" id="KW-0812">Transmembrane</keyword>
<organism evidence="3 4">
    <name type="scientific">Acinetobacter baumannii NIPH 80</name>
    <dbReference type="NCBI Taxonomy" id="1217629"/>
    <lineage>
        <taxon>Bacteria</taxon>
        <taxon>Pseudomonadati</taxon>
        <taxon>Pseudomonadota</taxon>
        <taxon>Gammaproteobacteria</taxon>
        <taxon>Moraxellales</taxon>
        <taxon>Moraxellaceae</taxon>
        <taxon>Acinetobacter</taxon>
        <taxon>Acinetobacter calcoaceticus/baumannii complex</taxon>
    </lineage>
</organism>
<dbReference type="Proteomes" id="UP000013021">
    <property type="component" value="Unassembled WGS sequence"/>
</dbReference>
<dbReference type="GO" id="GO:0016747">
    <property type="term" value="F:acyltransferase activity, transferring groups other than amino-acyl groups"/>
    <property type="evidence" value="ECO:0007669"/>
    <property type="project" value="InterPro"/>
</dbReference>
<name>N9JQA9_ACIBA</name>
<keyword evidence="1" id="KW-0472">Membrane</keyword>
<feature type="transmembrane region" description="Helical" evidence="1">
    <location>
        <begin position="161"/>
        <end position="180"/>
    </location>
</feature>
<sequence>MINKNLAAEGLRGIACIIVVLSHLSLTFFPQLHNYFSQENFPSSDFLASMHNSPFLFFISGTGAVYIFFILSGYVLTAANLNAKNPKIKLKTSIIKRYPRLAIPALCSCIISYLIFHISIDLSKTTNWFSQLIPQNISFLNSIYSSLITPFIFAESKYNTVLWTMKNELIGSLIIFYLIYLKNIQKIKHFYFFSFLFLIISLSISKIFLLGILSFILGMAIYHMQNINKYLSLFLLILGLYFIGFHKTSASYQIIYEASNHSKKSYDYTIFTGSLFITYAILKSHYLSQILSQKVLINLGKLSFSIYLNHLVILYIIGIPVFNFFIKNLGESFFFSAIISSLITIFTSIVFSILFYKLVDKYLANSNMRCDSFKSHMIINKLSKFL</sequence>
<feature type="transmembrane region" description="Helical" evidence="1">
    <location>
        <begin position="101"/>
        <end position="120"/>
    </location>
</feature>
<dbReference type="PANTHER" id="PTHR23028">
    <property type="entry name" value="ACETYLTRANSFERASE"/>
    <property type="match status" value="1"/>
</dbReference>
<proteinExistence type="predicted"/>
<dbReference type="HOGENOM" id="CLU_005679_13_8_6"/>